<comment type="caution">
    <text evidence="1">The sequence shown here is derived from an EMBL/GenBank/DDBJ whole genome shotgun (WGS) entry which is preliminary data.</text>
</comment>
<name>A0A7D9JIA7_PARCT</name>
<dbReference type="AlphaFoldDB" id="A0A7D9JIA7"/>
<accession>A0A7D9JIA7</accession>
<keyword evidence="2" id="KW-1185">Reference proteome</keyword>
<reference evidence="1" key="1">
    <citation type="submission" date="2020-04" db="EMBL/GenBank/DDBJ databases">
        <authorList>
            <person name="Alioto T."/>
            <person name="Alioto T."/>
            <person name="Gomez Garrido J."/>
        </authorList>
    </citation>
    <scope>NUCLEOTIDE SEQUENCE</scope>
    <source>
        <strain evidence="1">A484AB</strain>
    </source>
</reference>
<organism evidence="1 2">
    <name type="scientific">Paramuricea clavata</name>
    <name type="common">Red gorgonian</name>
    <name type="synonym">Violescent sea-whip</name>
    <dbReference type="NCBI Taxonomy" id="317549"/>
    <lineage>
        <taxon>Eukaryota</taxon>
        <taxon>Metazoa</taxon>
        <taxon>Cnidaria</taxon>
        <taxon>Anthozoa</taxon>
        <taxon>Octocorallia</taxon>
        <taxon>Malacalcyonacea</taxon>
        <taxon>Plexauridae</taxon>
        <taxon>Paramuricea</taxon>
    </lineage>
</organism>
<gene>
    <name evidence="1" type="ORF">PACLA_8A026328</name>
</gene>
<sequence>MKEASKRKRQSVTIEVVDLTKDNKKTFPSGTGFSPVRKKLFGDVKTERVDDYCFCTDDSPISKKLSGDVKTERVDDYCFCPDDSPISKKLSGDVKTERVDDDCLRTDDDHIQYYRNNRDLPKFSESSPNVEEIFNICLLHNIPEEKLVKTKPTRIKETATFVVQQDLIHLKHPYDVEADDTPGSFIKRDQVRFYQATISDDGELSLSTEVHVRKNNKGSIIGGTYNRRENGKWKSTTADLSKLYAVIRKRAVHKETLKQFDTSFTRYVIFVMPVQEYDSVHGTLTTLKEYNIWLKMIIVQYYFSSGNPVPIVPSKHGNATKEDTPFYRPTEHSVKQECKEAVKSCSTAPRLLAESIGDADVTILESTTDSVRVRNPKQVSNYKFNYGSNSKSSDEINDVILMLLQQNQEKDFFILEENQPFVREVLFRQGCQPAVVAFTNQTLTDVLRFCTRAGSENSFSPLLADTTFNIAEYYFTQTAYQNLSLRKRDSVRHPWFPGPLLIHRNRTTEDFQYFWQAVKREKPQLEGLHAVCTDEDEALSGGILQETRGTIHLLGLEHVQDSIERKLTELNFPVRQRKLIQADIFGGPAMGVDGCLYDCESEEEFNQKSKAFKTKWENIERSSTQNNPPKFCTYFIRYKEKQIREKMTKYIRDRAGVPRGFGQNPVEWLHYMSKREIDAEADGVKHRDVSLTAAVSSLKNRVLRLYQDAAKALYGQGPYRLDEEYEKFSLDYDSWKDMSPEERKRLMKRFFTSICCPPMPILREGPIPTYDEIISNDDETQSVEITDSATVVPSLPTIPQVRRLSITADQFGISEEIVPNSTLRDMIKNAEALLNEPGAIRQAASDDLRIRTVKSRLGKVPLIVKPSKTGNQLECQCSVYKAVGICQDTIAVAEDLDCLEKYAKDIQKNFREKREKGSWR</sequence>
<protein>
    <submittedName>
        <fullName evidence="1">Uncharacterized protein</fullName>
    </submittedName>
</protein>
<dbReference type="OrthoDB" id="6011447at2759"/>
<dbReference type="Proteomes" id="UP001152795">
    <property type="component" value="Unassembled WGS sequence"/>
</dbReference>
<dbReference type="EMBL" id="CACRXK020016398">
    <property type="protein sequence ID" value="CAB4029773.1"/>
    <property type="molecule type" value="Genomic_DNA"/>
</dbReference>
<proteinExistence type="predicted"/>
<evidence type="ECO:0000313" key="1">
    <source>
        <dbReference type="EMBL" id="CAB4029773.1"/>
    </source>
</evidence>
<evidence type="ECO:0000313" key="2">
    <source>
        <dbReference type="Proteomes" id="UP001152795"/>
    </source>
</evidence>